<dbReference type="RefSeq" id="WP_162642636.1">
    <property type="nucleotide sequence ID" value="NZ_CP048286.1"/>
</dbReference>
<protein>
    <submittedName>
        <fullName evidence="1">Uncharacterized protein</fullName>
    </submittedName>
</protein>
<name>A0A6C0P2U0_9BACL</name>
<proteinExistence type="predicted"/>
<organism evidence="1 2">
    <name type="scientific">Paenibacillus rhizovicinus</name>
    <dbReference type="NCBI Taxonomy" id="2704463"/>
    <lineage>
        <taxon>Bacteria</taxon>
        <taxon>Bacillati</taxon>
        <taxon>Bacillota</taxon>
        <taxon>Bacilli</taxon>
        <taxon>Bacillales</taxon>
        <taxon>Paenibacillaceae</taxon>
        <taxon>Paenibacillus</taxon>
    </lineage>
</organism>
<keyword evidence="2" id="KW-1185">Reference proteome</keyword>
<dbReference type="EMBL" id="CP048286">
    <property type="protein sequence ID" value="QHW32797.1"/>
    <property type="molecule type" value="Genomic_DNA"/>
</dbReference>
<accession>A0A6C0P2U0</accession>
<evidence type="ECO:0000313" key="2">
    <source>
        <dbReference type="Proteomes" id="UP000479114"/>
    </source>
</evidence>
<sequence length="194" mass="22713">MTNEQQSNVIRLEADRILNESGLMEALNRFGKTLVHGSYALDLMTWRDLDMYVETVDWSESRFFDLGKAIAACVQPSKMSYRNERQGETDHLPRGLYWGAYAGLFGQTWKFDVWALDAQQYRQKQEAFALLAAKINDGNRPFILSLKSELHRHPEYRRTFFSVDVYEAVFEGIRTKAQFSNWLGERRGLRYCFD</sequence>
<gene>
    <name evidence="1" type="ORF">GZH47_19615</name>
</gene>
<dbReference type="Proteomes" id="UP000479114">
    <property type="component" value="Chromosome"/>
</dbReference>
<reference evidence="1 2" key="1">
    <citation type="submission" date="2020-02" db="EMBL/GenBank/DDBJ databases">
        <title>Paenibacillus sp. nov., isolated from rhizosphere soil of tomato.</title>
        <authorList>
            <person name="Weon H.-Y."/>
            <person name="Lee S.A."/>
        </authorList>
    </citation>
    <scope>NUCLEOTIDE SEQUENCE [LARGE SCALE GENOMIC DNA]</scope>
    <source>
        <strain evidence="1 2">14171R-81</strain>
    </source>
</reference>
<dbReference type="AlphaFoldDB" id="A0A6C0P2U0"/>
<dbReference type="KEGG" id="prz:GZH47_19615"/>
<evidence type="ECO:0000313" key="1">
    <source>
        <dbReference type="EMBL" id="QHW32797.1"/>
    </source>
</evidence>